<dbReference type="EMBL" id="BMXL01000039">
    <property type="protein sequence ID" value="GHD36336.1"/>
    <property type="molecule type" value="Genomic_DNA"/>
</dbReference>
<name>A0A918XKI2_9ACTN</name>
<dbReference type="Proteomes" id="UP000654947">
    <property type="component" value="Unassembled WGS sequence"/>
</dbReference>
<gene>
    <name evidence="1" type="ORF">GCM10007147_43610</name>
</gene>
<protein>
    <submittedName>
        <fullName evidence="1">Uncharacterized protein</fullName>
    </submittedName>
</protein>
<keyword evidence="2" id="KW-1185">Reference proteome</keyword>
<evidence type="ECO:0000313" key="1">
    <source>
        <dbReference type="EMBL" id="GHD36336.1"/>
    </source>
</evidence>
<evidence type="ECO:0000313" key="2">
    <source>
        <dbReference type="Proteomes" id="UP000654947"/>
    </source>
</evidence>
<dbReference type="AlphaFoldDB" id="A0A918XKI2"/>
<organism evidence="1 2">
    <name type="scientific">Nocardiopsis kunsanensis</name>
    <dbReference type="NCBI Taxonomy" id="141693"/>
    <lineage>
        <taxon>Bacteria</taxon>
        <taxon>Bacillati</taxon>
        <taxon>Actinomycetota</taxon>
        <taxon>Actinomycetes</taxon>
        <taxon>Streptosporangiales</taxon>
        <taxon>Nocardiopsidaceae</taxon>
        <taxon>Nocardiopsis</taxon>
    </lineage>
</organism>
<reference evidence="1 2" key="1">
    <citation type="journal article" date="2014" name="Int. J. Syst. Evol. Microbiol.">
        <title>Complete genome sequence of Corynebacterium casei LMG S-19264T (=DSM 44701T), isolated from a smear-ripened cheese.</title>
        <authorList>
            <consortium name="US DOE Joint Genome Institute (JGI-PGF)"/>
            <person name="Walter F."/>
            <person name="Albersmeier A."/>
            <person name="Kalinowski J."/>
            <person name="Ruckert C."/>
        </authorList>
    </citation>
    <scope>NUCLEOTIDE SEQUENCE [LARGE SCALE GENOMIC DNA]</scope>
    <source>
        <strain evidence="1 2">KCTC 19473</strain>
    </source>
</reference>
<sequence length="101" mass="10951">MGRNQGVVGAVLPDDVAVAVVAVFVPEHGRGHDDVLGLHVDLVPVDRCPAAVALVHEAHRRSRVAMAVHVLVRKEELESRVQMADRGLRLGVPGIEHREHP</sequence>
<accession>A0A918XKI2</accession>
<comment type="caution">
    <text evidence="1">The sequence shown here is derived from an EMBL/GenBank/DDBJ whole genome shotgun (WGS) entry which is preliminary data.</text>
</comment>
<proteinExistence type="predicted"/>